<feature type="transmembrane region" description="Helical" evidence="7">
    <location>
        <begin position="373"/>
        <end position="394"/>
    </location>
</feature>
<evidence type="ECO:0000313" key="10">
    <source>
        <dbReference type="Proteomes" id="UP001551482"/>
    </source>
</evidence>
<evidence type="ECO:0000256" key="1">
    <source>
        <dbReference type="ARBA" id="ARBA00004651"/>
    </source>
</evidence>
<keyword evidence="10" id="KW-1185">Reference proteome</keyword>
<accession>A0ABV3DEU7</accession>
<dbReference type="InterPro" id="IPR003838">
    <property type="entry name" value="ABC3_permease_C"/>
</dbReference>
<evidence type="ECO:0000259" key="8">
    <source>
        <dbReference type="Pfam" id="PF02687"/>
    </source>
</evidence>
<protein>
    <submittedName>
        <fullName evidence="9">FtsX-like permease family protein</fullName>
    </submittedName>
</protein>
<dbReference type="PANTHER" id="PTHR30489:SF0">
    <property type="entry name" value="LIPOPROTEIN-RELEASING SYSTEM TRANSMEMBRANE PROTEIN LOLE"/>
    <property type="match status" value="1"/>
</dbReference>
<comment type="subcellular location">
    <subcellularLocation>
        <location evidence="1">Cell membrane</location>
        <topology evidence="1">Multi-pass membrane protein</topology>
    </subcellularLocation>
</comment>
<gene>
    <name evidence="9" type="ORF">AB0C36_12275</name>
</gene>
<dbReference type="Pfam" id="PF02687">
    <property type="entry name" value="FtsX"/>
    <property type="match status" value="2"/>
</dbReference>
<keyword evidence="5 7" id="KW-1133">Transmembrane helix</keyword>
<feature type="domain" description="ABC3 transporter permease C-terminal" evidence="8">
    <location>
        <begin position="744"/>
        <end position="852"/>
    </location>
</feature>
<evidence type="ECO:0000256" key="6">
    <source>
        <dbReference type="ARBA" id="ARBA00023136"/>
    </source>
</evidence>
<feature type="transmembrane region" description="Helical" evidence="7">
    <location>
        <begin position="737"/>
        <end position="758"/>
    </location>
</feature>
<comment type="similarity">
    <text evidence="2">Belongs to the ABC-4 integral membrane protein family. LolC/E subfamily.</text>
</comment>
<keyword evidence="4 7" id="KW-0812">Transmembrane</keyword>
<dbReference type="PANTHER" id="PTHR30489">
    <property type="entry name" value="LIPOPROTEIN-RELEASING SYSTEM TRANSMEMBRANE PROTEIN LOLE"/>
    <property type="match status" value="1"/>
</dbReference>
<feature type="transmembrane region" description="Helical" evidence="7">
    <location>
        <begin position="330"/>
        <end position="353"/>
    </location>
</feature>
<organism evidence="9 10">
    <name type="scientific">Streptodolium elevatio</name>
    <dbReference type="NCBI Taxonomy" id="3157996"/>
    <lineage>
        <taxon>Bacteria</taxon>
        <taxon>Bacillati</taxon>
        <taxon>Actinomycetota</taxon>
        <taxon>Actinomycetes</taxon>
        <taxon>Kitasatosporales</taxon>
        <taxon>Streptomycetaceae</taxon>
        <taxon>Streptodolium</taxon>
    </lineage>
</organism>
<dbReference type="RefSeq" id="WP_358352799.1">
    <property type="nucleotide sequence ID" value="NZ_JBEZFP010000024.1"/>
</dbReference>
<proteinExistence type="inferred from homology"/>
<comment type="caution">
    <text evidence="9">The sequence shown here is derived from an EMBL/GenBank/DDBJ whole genome shotgun (WGS) entry which is preliminary data.</text>
</comment>
<feature type="transmembrane region" description="Helical" evidence="7">
    <location>
        <begin position="500"/>
        <end position="521"/>
    </location>
</feature>
<feature type="transmembrane region" description="Helical" evidence="7">
    <location>
        <begin position="274"/>
        <end position="297"/>
    </location>
</feature>
<keyword evidence="3" id="KW-1003">Cell membrane</keyword>
<evidence type="ECO:0000256" key="7">
    <source>
        <dbReference type="SAM" id="Phobius"/>
    </source>
</evidence>
<name>A0ABV3DEU7_9ACTN</name>
<dbReference type="Proteomes" id="UP001551482">
    <property type="component" value="Unassembled WGS sequence"/>
</dbReference>
<evidence type="ECO:0000256" key="4">
    <source>
        <dbReference type="ARBA" id="ARBA00022692"/>
    </source>
</evidence>
<reference evidence="9 10" key="1">
    <citation type="submission" date="2024-06" db="EMBL/GenBank/DDBJ databases">
        <title>The Natural Products Discovery Center: Release of the First 8490 Sequenced Strains for Exploring Actinobacteria Biosynthetic Diversity.</title>
        <authorList>
            <person name="Kalkreuter E."/>
            <person name="Kautsar S.A."/>
            <person name="Yang D."/>
            <person name="Bader C.D."/>
            <person name="Teijaro C.N."/>
            <person name="Fluegel L."/>
            <person name="Davis C.M."/>
            <person name="Simpson J.R."/>
            <person name="Lauterbach L."/>
            <person name="Steele A.D."/>
            <person name="Gui C."/>
            <person name="Meng S."/>
            <person name="Li G."/>
            <person name="Viehrig K."/>
            <person name="Ye F."/>
            <person name="Su P."/>
            <person name="Kiefer A.F."/>
            <person name="Nichols A."/>
            <person name="Cepeda A.J."/>
            <person name="Yan W."/>
            <person name="Fan B."/>
            <person name="Jiang Y."/>
            <person name="Adhikari A."/>
            <person name="Zheng C.-J."/>
            <person name="Schuster L."/>
            <person name="Cowan T.M."/>
            <person name="Smanski M.J."/>
            <person name="Chevrette M.G."/>
            <person name="De Carvalho L.P.S."/>
            <person name="Shen B."/>
        </authorList>
    </citation>
    <scope>NUCLEOTIDE SEQUENCE [LARGE SCALE GENOMIC DNA]</scope>
    <source>
        <strain evidence="9 10">NPDC048946</strain>
    </source>
</reference>
<feature type="domain" description="ABC3 transporter permease C-terminal" evidence="8">
    <location>
        <begin position="282"/>
        <end position="402"/>
    </location>
</feature>
<evidence type="ECO:0000313" key="9">
    <source>
        <dbReference type="EMBL" id="MEU8134276.1"/>
    </source>
</evidence>
<evidence type="ECO:0000256" key="5">
    <source>
        <dbReference type="ARBA" id="ARBA00022989"/>
    </source>
</evidence>
<dbReference type="EMBL" id="JBEZFP010000024">
    <property type="protein sequence ID" value="MEU8134276.1"/>
    <property type="molecule type" value="Genomic_DNA"/>
</dbReference>
<sequence length="857" mass="87608">MNKLARLMLRARRGQVVALAVTLFFSAVLVGAFGVLLETGVRGEVSTGEYDDAPLLVASRQSVPVGGDVDMTVPGRALLPASLVDEIAAALPTSRVVADRIVPAVLGVRADAVEPVDVEPVDVEPVPVEPADVEPVDAHPWSAFALGNRELASGREPVEPNEIVLPDHVARSLGVEAGGKVLLGFGDQSVEYTLVGTTTADDTGVDVPDVYLSDGQIGSRGNPARSVAVIGVWPQAASDAQLLAGLAPQANARLWDRGDRGPVEAVSQGRATAALVSAAGALGAVAFIVAVFTVIALTSLQIRERSRELAMLRIVGATPRQVNRLLRAEIRVVAALAGGLGGLAGPFVGALMVGAIRSWGVLPRTLQPVFGPLPFVVAMLTGLVAAELATRVAVRRVVRSSPLAQLEDGDTSTSGSPRTTRRIVVGVVLLAAGIVMAFAPTYTSNVDAASGLPGISGLVMALSIGPLSPLVVRAATAIVRRPAARTAAAYAALNSIRHRAARVGGALTPIVLGVALGAVQLSGAATVGAVSAAQASAGTRTDLTVTVPGAGVGDRTTELVRDVPGVGSATPFVTTGVIVRPPAGSGNGPQTLNALGIADDQVERYADLGPKDNNPIRLRQGEVALGVLGAAQVGVHVGDEVTIVQADGQAITRHVSALYERGLGFGEVLLPFTDLQSATGSGLASGLAVTVAASESAAQVERRIRSLLADVPGAEVTRSDSAFATGAGDAPGGEDKFGLLILMVLFGYIAIAVTNSLVTATLSRRSEFALLAAVGATPRQRRSTLRWEAAFLGVTACLVGTAFALPGLFAMTYALSNGDRILPAIDPVTYTGIVAFTFLLVFAATALAGRAAMPTRR</sequence>
<feature type="transmembrane region" description="Helical" evidence="7">
    <location>
        <begin position="455"/>
        <end position="479"/>
    </location>
</feature>
<feature type="transmembrane region" description="Helical" evidence="7">
    <location>
        <begin position="789"/>
        <end position="816"/>
    </location>
</feature>
<evidence type="ECO:0000256" key="3">
    <source>
        <dbReference type="ARBA" id="ARBA00022475"/>
    </source>
</evidence>
<keyword evidence="6 7" id="KW-0472">Membrane</keyword>
<feature type="transmembrane region" description="Helical" evidence="7">
    <location>
        <begin position="828"/>
        <end position="849"/>
    </location>
</feature>
<feature type="transmembrane region" description="Helical" evidence="7">
    <location>
        <begin position="423"/>
        <end position="443"/>
    </location>
</feature>
<evidence type="ECO:0000256" key="2">
    <source>
        <dbReference type="ARBA" id="ARBA00005236"/>
    </source>
</evidence>
<dbReference type="InterPro" id="IPR051447">
    <property type="entry name" value="Lipoprotein-release_system"/>
</dbReference>